<proteinExistence type="predicted"/>
<dbReference type="EMBL" id="OU015569">
    <property type="protein sequence ID" value="CAG5099357.1"/>
    <property type="molecule type" value="Genomic_DNA"/>
</dbReference>
<evidence type="ECO:0000313" key="2">
    <source>
        <dbReference type="Proteomes" id="UP001158576"/>
    </source>
</evidence>
<reference evidence="1 2" key="1">
    <citation type="submission" date="2021-04" db="EMBL/GenBank/DDBJ databases">
        <authorList>
            <person name="Bliznina A."/>
        </authorList>
    </citation>
    <scope>NUCLEOTIDE SEQUENCE [LARGE SCALE GENOMIC DNA]</scope>
</reference>
<sequence>MEVTNYSRVIDALSSICSANADMRSVVMDINSGELVSFYNLDSDGEAFRQATAITASFFGKLWAGQEETANQHDDKLEILFNVNENGVNSLTPFYSRSSNSGKRDGLLLVIMAGDIELGALKRISEQGAERLCKIFFDDGKKK</sequence>
<keyword evidence="2" id="KW-1185">Reference proteome</keyword>
<name>A0ABN7SNI3_OIKDI</name>
<accession>A0ABN7SNI3</accession>
<gene>
    <name evidence="1" type="ORF">OKIOD_LOCUS8036</name>
</gene>
<organism evidence="1 2">
    <name type="scientific">Oikopleura dioica</name>
    <name type="common">Tunicate</name>
    <dbReference type="NCBI Taxonomy" id="34765"/>
    <lineage>
        <taxon>Eukaryota</taxon>
        <taxon>Metazoa</taxon>
        <taxon>Chordata</taxon>
        <taxon>Tunicata</taxon>
        <taxon>Appendicularia</taxon>
        <taxon>Copelata</taxon>
        <taxon>Oikopleuridae</taxon>
        <taxon>Oikopleura</taxon>
    </lineage>
</organism>
<dbReference type="Proteomes" id="UP001158576">
    <property type="component" value="Chromosome XSR"/>
</dbReference>
<evidence type="ECO:0000313" key="1">
    <source>
        <dbReference type="EMBL" id="CAG5099357.1"/>
    </source>
</evidence>
<protein>
    <submittedName>
        <fullName evidence="1">Oidioi.mRNA.OKI2018_I69.XSR.g16478.t1.cds</fullName>
    </submittedName>
</protein>